<evidence type="ECO:0000313" key="3">
    <source>
        <dbReference type="Proteomes" id="UP000037269"/>
    </source>
</evidence>
<protein>
    <submittedName>
        <fullName evidence="1">Uncharacterized protein</fullName>
    </submittedName>
</protein>
<evidence type="ECO:0000313" key="1">
    <source>
        <dbReference type="EMBL" id="KON98204.1"/>
    </source>
</evidence>
<organism evidence="1 3">
    <name type="scientific">Aneurinibacillus migulanus</name>
    <name type="common">Bacillus migulanus</name>
    <dbReference type="NCBI Taxonomy" id="47500"/>
    <lineage>
        <taxon>Bacteria</taxon>
        <taxon>Bacillati</taxon>
        <taxon>Bacillota</taxon>
        <taxon>Bacilli</taxon>
        <taxon>Bacillales</taxon>
        <taxon>Paenibacillaceae</taxon>
        <taxon>Aneurinibacillus group</taxon>
        <taxon>Aneurinibacillus</taxon>
    </lineage>
</organism>
<proteinExistence type="predicted"/>
<keyword evidence="3" id="KW-1185">Reference proteome</keyword>
<dbReference type="OrthoDB" id="2679344at2"/>
<dbReference type="AlphaFoldDB" id="A0A0D1XYG0"/>
<reference evidence="1 3" key="1">
    <citation type="submission" date="2015-07" db="EMBL/GenBank/DDBJ databases">
        <title>Fjat-14205 dsm 2895.</title>
        <authorList>
            <person name="Liu B."/>
            <person name="Wang J."/>
            <person name="Zhu Y."/>
            <person name="Liu G."/>
            <person name="Chen Q."/>
            <person name="Chen Z."/>
            <person name="Lan J."/>
            <person name="Che J."/>
            <person name="Ge C."/>
            <person name="Shi H."/>
            <person name="Pan Z."/>
            <person name="Liu X."/>
        </authorList>
    </citation>
    <scope>NUCLEOTIDE SEQUENCE [LARGE SCALE GENOMIC DNA]</scope>
    <source>
        <strain evidence="1 3">DSM 2895</strain>
    </source>
</reference>
<dbReference type="GeneID" id="42308385"/>
<gene>
    <name evidence="1" type="ORF">AF333_25010</name>
    <name evidence="2" type="ORF">SAMN04487909_101486</name>
</gene>
<sequence>MEAIEKLDALHRRFERLRQVVDHKRLQVQWIEEEVRMCFQQNNVQGIAELARERDYLLGWITAMESFIVKWEQYWREYDKVSGWFSAGLHVQE</sequence>
<dbReference type="Proteomes" id="UP000037269">
    <property type="component" value="Unassembled WGS sequence"/>
</dbReference>
<dbReference type="EMBL" id="LGUG01000004">
    <property type="protein sequence ID" value="KON98204.1"/>
    <property type="molecule type" value="Genomic_DNA"/>
</dbReference>
<evidence type="ECO:0000313" key="4">
    <source>
        <dbReference type="Proteomes" id="UP000182836"/>
    </source>
</evidence>
<dbReference type="RefSeq" id="WP_043068131.1">
    <property type="nucleotide sequence ID" value="NZ_BJOA01000004.1"/>
</dbReference>
<name>A0A0D1XYG0_ANEMI</name>
<dbReference type="Proteomes" id="UP000182836">
    <property type="component" value="Unassembled WGS sequence"/>
</dbReference>
<accession>A0A0D1XYG0</accession>
<reference evidence="2 4" key="2">
    <citation type="submission" date="2016-10" db="EMBL/GenBank/DDBJ databases">
        <authorList>
            <person name="de Groot N.N."/>
        </authorList>
    </citation>
    <scope>NUCLEOTIDE SEQUENCE [LARGE SCALE GENOMIC DNA]</scope>
    <source>
        <strain evidence="2 4">DSM 2895</strain>
    </source>
</reference>
<evidence type="ECO:0000313" key="2">
    <source>
        <dbReference type="EMBL" id="SDI08224.1"/>
    </source>
</evidence>
<dbReference type="EMBL" id="FNED01000001">
    <property type="protein sequence ID" value="SDI08224.1"/>
    <property type="molecule type" value="Genomic_DNA"/>
</dbReference>
<dbReference type="PATRIC" id="fig|47500.12.peg.5842"/>